<accession>A0A371RF38</accession>
<dbReference type="GO" id="GO:0016787">
    <property type="term" value="F:hydrolase activity"/>
    <property type="evidence" value="ECO:0007669"/>
    <property type="project" value="UniProtKB-KW"/>
</dbReference>
<dbReference type="Gene3D" id="3.60.15.10">
    <property type="entry name" value="Ribonuclease Z/Hydroxyacylglutathione hydrolase-like"/>
    <property type="match status" value="1"/>
</dbReference>
<organism evidence="2 3">
    <name type="scientific">Parvularcula marina</name>
    <dbReference type="NCBI Taxonomy" id="2292771"/>
    <lineage>
        <taxon>Bacteria</taxon>
        <taxon>Pseudomonadati</taxon>
        <taxon>Pseudomonadota</taxon>
        <taxon>Alphaproteobacteria</taxon>
        <taxon>Parvularculales</taxon>
        <taxon>Parvularculaceae</taxon>
        <taxon>Parvularcula</taxon>
    </lineage>
</organism>
<dbReference type="SUPFAM" id="SSF56281">
    <property type="entry name" value="Metallo-hydrolase/oxidoreductase"/>
    <property type="match status" value="1"/>
</dbReference>
<dbReference type="RefSeq" id="WP_116390690.1">
    <property type="nucleotide sequence ID" value="NZ_QUQO01000001.1"/>
</dbReference>
<dbReference type="AlphaFoldDB" id="A0A371RF38"/>
<name>A0A371RF38_9PROT</name>
<protein>
    <submittedName>
        <fullName evidence="2">MBL fold metallo-hydrolase</fullName>
    </submittedName>
</protein>
<proteinExistence type="predicted"/>
<reference evidence="2 3" key="1">
    <citation type="submission" date="2018-08" db="EMBL/GenBank/DDBJ databases">
        <title>Parvularcula sp. SM1705, isolated from surface water of the South Sea China.</title>
        <authorList>
            <person name="Sun L."/>
        </authorList>
    </citation>
    <scope>NUCLEOTIDE SEQUENCE [LARGE SCALE GENOMIC DNA]</scope>
    <source>
        <strain evidence="2 3">SM1705</strain>
    </source>
</reference>
<dbReference type="CDD" id="cd16279">
    <property type="entry name" value="metallo-hydrolase-like_MBL-fold"/>
    <property type="match status" value="1"/>
</dbReference>
<evidence type="ECO:0000313" key="2">
    <source>
        <dbReference type="EMBL" id="RFB04062.1"/>
    </source>
</evidence>
<comment type="caution">
    <text evidence="2">The sequence shown here is derived from an EMBL/GenBank/DDBJ whole genome shotgun (WGS) entry which is preliminary data.</text>
</comment>
<evidence type="ECO:0000259" key="1">
    <source>
        <dbReference type="Pfam" id="PF12706"/>
    </source>
</evidence>
<dbReference type="InterPro" id="IPR036866">
    <property type="entry name" value="RibonucZ/Hydroxyglut_hydro"/>
</dbReference>
<dbReference type="EMBL" id="QUQO01000001">
    <property type="protein sequence ID" value="RFB04062.1"/>
    <property type="molecule type" value="Genomic_DNA"/>
</dbReference>
<dbReference type="OrthoDB" id="9781189at2"/>
<dbReference type="InterPro" id="IPR001279">
    <property type="entry name" value="Metallo-B-lactamas"/>
</dbReference>
<dbReference type="PANTHER" id="PTHR42663">
    <property type="entry name" value="HYDROLASE C777.06C-RELATED-RELATED"/>
    <property type="match status" value="1"/>
</dbReference>
<dbReference type="Proteomes" id="UP000264589">
    <property type="component" value="Unassembled WGS sequence"/>
</dbReference>
<feature type="domain" description="Metallo-beta-lactamase" evidence="1">
    <location>
        <begin position="64"/>
        <end position="250"/>
    </location>
</feature>
<sequence length="282" mass="31063">MSLRAIILGCGSSAGVPRLGGKNGEGDWGACDPENPKNRRRRCSILIQRADDDLGWNVPAFTSLLIDTSPDLRMQLLDAKIGRLDAVAWTHDHADQCHGIDDLRALVLNQRRRMPVWLSDVTSPVLKDRFSYCFEDNPKTGYPAILDDHPLTPGEPVQIGGPTGNIELLPILMEHGPVPSLAFRMGGMCEESIVYSPDISGVPEASWPMVTGCGVWICDALRYKPHPSHVHLEETLSWLTRAEAGRGVLTNLHIDMDYETLERETPAHVAPAFDGMVIETGR</sequence>
<gene>
    <name evidence="2" type="ORF">DX908_01445</name>
</gene>
<keyword evidence="2" id="KW-0378">Hydrolase</keyword>
<evidence type="ECO:0000313" key="3">
    <source>
        <dbReference type="Proteomes" id="UP000264589"/>
    </source>
</evidence>
<dbReference type="PANTHER" id="PTHR42663:SF6">
    <property type="entry name" value="HYDROLASE C777.06C-RELATED"/>
    <property type="match status" value="1"/>
</dbReference>
<dbReference type="Pfam" id="PF12706">
    <property type="entry name" value="Lactamase_B_2"/>
    <property type="match status" value="1"/>
</dbReference>
<dbReference type="InParanoid" id="A0A371RF38"/>
<keyword evidence="3" id="KW-1185">Reference proteome</keyword>